<dbReference type="InterPro" id="IPR048280">
    <property type="entry name" value="COX6B-like"/>
</dbReference>
<gene>
    <name evidence="5" type="ORF">PCOR1329_LOCUS38110</name>
</gene>
<name>A0ABN9TDT1_9DINO</name>
<evidence type="ECO:0000256" key="4">
    <source>
        <dbReference type="SAM" id="MobiDB-lite"/>
    </source>
</evidence>
<dbReference type="CDD" id="cd00926">
    <property type="entry name" value="Cyt_c_Oxidase_VIb"/>
    <property type="match status" value="1"/>
</dbReference>
<feature type="region of interest" description="Disordered" evidence="4">
    <location>
        <begin position="1"/>
        <end position="48"/>
    </location>
</feature>
<proteinExistence type="predicted"/>
<reference evidence="5" key="1">
    <citation type="submission" date="2023-10" db="EMBL/GenBank/DDBJ databases">
        <authorList>
            <person name="Chen Y."/>
            <person name="Shah S."/>
            <person name="Dougan E. K."/>
            <person name="Thang M."/>
            <person name="Chan C."/>
        </authorList>
    </citation>
    <scope>NUCLEOTIDE SEQUENCE [LARGE SCALE GENOMIC DNA]</scope>
</reference>
<dbReference type="EMBL" id="CAUYUJ010014615">
    <property type="protein sequence ID" value="CAK0843912.1"/>
    <property type="molecule type" value="Genomic_DNA"/>
</dbReference>
<evidence type="ECO:0000256" key="1">
    <source>
        <dbReference type="ARBA" id="ARBA00004173"/>
    </source>
</evidence>
<feature type="region of interest" description="Disordered" evidence="4">
    <location>
        <begin position="459"/>
        <end position="478"/>
    </location>
</feature>
<feature type="compositionally biased region" description="Basic residues" evidence="4">
    <location>
        <begin position="460"/>
        <end position="471"/>
    </location>
</feature>
<protein>
    <submittedName>
        <fullName evidence="5">Uncharacterized protein</fullName>
    </submittedName>
</protein>
<feature type="compositionally biased region" description="Polar residues" evidence="4">
    <location>
        <begin position="754"/>
        <end position="763"/>
    </location>
</feature>
<keyword evidence="3" id="KW-1015">Disulfide bond</keyword>
<organism evidence="5 6">
    <name type="scientific">Prorocentrum cordatum</name>
    <dbReference type="NCBI Taxonomy" id="2364126"/>
    <lineage>
        <taxon>Eukaryota</taxon>
        <taxon>Sar</taxon>
        <taxon>Alveolata</taxon>
        <taxon>Dinophyceae</taxon>
        <taxon>Prorocentrales</taxon>
        <taxon>Prorocentraceae</taxon>
        <taxon>Prorocentrum</taxon>
    </lineage>
</organism>
<evidence type="ECO:0000256" key="2">
    <source>
        <dbReference type="ARBA" id="ARBA00023128"/>
    </source>
</evidence>
<feature type="region of interest" description="Disordered" evidence="4">
    <location>
        <begin position="747"/>
        <end position="766"/>
    </location>
</feature>
<feature type="region of interest" description="Disordered" evidence="4">
    <location>
        <begin position="337"/>
        <end position="364"/>
    </location>
</feature>
<evidence type="ECO:0000256" key="3">
    <source>
        <dbReference type="ARBA" id="ARBA00023157"/>
    </source>
</evidence>
<feature type="compositionally biased region" description="Polar residues" evidence="4">
    <location>
        <begin position="539"/>
        <end position="550"/>
    </location>
</feature>
<feature type="region of interest" description="Disordered" evidence="4">
    <location>
        <begin position="522"/>
        <end position="564"/>
    </location>
</feature>
<feature type="region of interest" description="Disordered" evidence="4">
    <location>
        <begin position="291"/>
        <end position="317"/>
    </location>
</feature>
<dbReference type="Gene3D" id="1.10.10.140">
    <property type="entry name" value="Cytochrome c oxidase, subunit VIb"/>
    <property type="match status" value="1"/>
</dbReference>
<comment type="subcellular location">
    <subcellularLocation>
        <location evidence="1">Mitochondrion</location>
    </subcellularLocation>
</comment>
<evidence type="ECO:0000313" key="5">
    <source>
        <dbReference type="EMBL" id="CAK0843912.1"/>
    </source>
</evidence>
<sequence length="933" mass="104317">MSSEVPPGEAGLVERGRWNAVSPAGERDCAGASEPRCPEGASQQEARTAALERKALEQRVQDLAQQLERRFSAAVPGEKVPQMGSIALRARKNLISSTEPPSSKETSLSEVDLASQSFSFQVAESDARVQGRHIAQPQVPHFTATGTTYHSHKRQISQQSAPHFTAARAALSQPQAPRTSHSHRPRLRLSLAVFPRELLVDLAGINFMHCMRFSEFNHRRRISQTQVPHFTATGAAFHSHMRHIPQPQAPHFTAAGAAFHSHKRRISLPQAPSMSQPKALQLTARGAAFHSRRRRISQPQAGATFHSHRRRISQPQAPHFTAERAAFHSRRRRAFYSRARRTSQPQAPRCTTMGPARYSRRRRVSQPQAPHFTAAGAAFHSHRHYISQPQAPQFTAERAAFHSRRRRAFHSHRRHISQPHAPHATTSYQLIRGVTLNSRWHRIALLLALKCTAAGAAPRSRGRTLHSHGRHSSQPQAPHVTAAGAAIHSHRRRVSQQQAPHFTATGAAFHSHRRRISQPPAPQFTAAGAAHDSRARRISQPQAPRISQPQAPHLTATRAARHSHRRRIFTATGATCHSHRRRISQPKAPHLTAAGAEHFTAKGAAFHSHRRRISQPQVAQDGAQRAVQLGPAMAPGRAGGLAAADQRTRFCRFCIHQRTGEKFFNKPERDVCYQCRRSKGACFHSYKEHKSPSVRAGPSADKVAPWNQTKLQPQAAQDTIKKLEAQLREQRDKSGVKKVRFTDEAMDVDAGDDASTSTDNDGQFNEGKARARLAELEKQLDMASKCEGLAWAALKASLGAERDAIQADINKRKPAAARILSLTRKIEAMGEMSTKDEKRFTQNLDFVNAQYPHMDDPRFLSITNQMTHCLLRFVQFCRCSRELGEEDTRCKYQYFRAQCACPESQMEDWMEHRARGSCHMDVLPDRSTAHARQ</sequence>
<keyword evidence="2" id="KW-0496">Mitochondrion</keyword>
<dbReference type="Proteomes" id="UP001189429">
    <property type="component" value="Unassembled WGS sequence"/>
</dbReference>
<evidence type="ECO:0000313" key="6">
    <source>
        <dbReference type="Proteomes" id="UP001189429"/>
    </source>
</evidence>
<keyword evidence="6" id="KW-1185">Reference proteome</keyword>
<dbReference type="InterPro" id="IPR036549">
    <property type="entry name" value="CX6/COA6-like_sf"/>
</dbReference>
<dbReference type="SUPFAM" id="SSF47694">
    <property type="entry name" value="Cytochrome c oxidase subunit h"/>
    <property type="match status" value="1"/>
</dbReference>
<accession>A0ABN9TDT1</accession>
<comment type="caution">
    <text evidence="5">The sequence shown here is derived from an EMBL/GenBank/DDBJ whole genome shotgun (WGS) entry which is preliminary data.</text>
</comment>
<dbReference type="Pfam" id="PF02297">
    <property type="entry name" value="COX6B"/>
    <property type="match status" value="1"/>
</dbReference>